<evidence type="ECO:0008006" key="5">
    <source>
        <dbReference type="Google" id="ProtNLM"/>
    </source>
</evidence>
<keyword evidence="2" id="KW-0472">Membrane</keyword>
<feature type="compositionally biased region" description="Polar residues" evidence="1">
    <location>
        <begin position="31"/>
        <end position="47"/>
    </location>
</feature>
<evidence type="ECO:0000256" key="2">
    <source>
        <dbReference type="SAM" id="Phobius"/>
    </source>
</evidence>
<dbReference type="EMBL" id="CP001778">
    <property type="protein sequence ID" value="ADD41924.1"/>
    <property type="molecule type" value="Genomic_DNA"/>
</dbReference>
<dbReference type="STRING" id="446470.Snas_2234"/>
<keyword evidence="2" id="KW-1133">Transmembrane helix</keyword>
<reference evidence="3 4" key="1">
    <citation type="journal article" date="2009" name="Stand. Genomic Sci.">
        <title>Complete genome sequence of Stackebrandtia nassauensis type strain (LLR-40K-21).</title>
        <authorList>
            <person name="Munk C."/>
            <person name="Lapidus A."/>
            <person name="Copeland A."/>
            <person name="Jando M."/>
            <person name="Mayilraj S."/>
            <person name="Glavina Del Rio T."/>
            <person name="Nolan M."/>
            <person name="Chen F."/>
            <person name="Lucas S."/>
            <person name="Tice H."/>
            <person name="Cheng J.F."/>
            <person name="Han C."/>
            <person name="Detter J.C."/>
            <person name="Bruce D."/>
            <person name="Goodwin L."/>
            <person name="Chain P."/>
            <person name="Pitluck S."/>
            <person name="Goker M."/>
            <person name="Ovchinikova G."/>
            <person name="Pati A."/>
            <person name="Ivanova N."/>
            <person name="Mavromatis K."/>
            <person name="Chen A."/>
            <person name="Palaniappan K."/>
            <person name="Land M."/>
            <person name="Hauser L."/>
            <person name="Chang Y.J."/>
            <person name="Jeffries C.D."/>
            <person name="Bristow J."/>
            <person name="Eisen J.A."/>
            <person name="Markowitz V."/>
            <person name="Hugenholtz P."/>
            <person name="Kyrpides N.C."/>
            <person name="Klenk H.P."/>
        </authorList>
    </citation>
    <scope>NUCLEOTIDE SEQUENCE [LARGE SCALE GENOMIC DNA]</scope>
    <source>
        <strain evidence="4">DSM 44728 / CIP 108903 / NRRL B-16338 / NBRC 102104 / LLR-40K-21</strain>
    </source>
</reference>
<sequence>MSDPLGSAPTQEFPRIHEDASETREIPYVTPSGTGTGDTSQATQQLPYVTPQPATAGPGHTPLPSQGWTRPVRRGKAATFFAKIRNAPAWVAPAALLTCFAGAAAVVVTTDPTDDVGTTTCAFKLVTGFDCPGCGGTRAFFYLLNGNIPEAARNHAIALFAAPFLVWMYLTWAGRRMFPKLRDKLPQFRITAAHATMFLIAWAVFWMVRNLPFAPFTSLYV</sequence>
<name>D3Q257_STANL</name>
<feature type="transmembrane region" description="Helical" evidence="2">
    <location>
        <begin position="152"/>
        <end position="170"/>
    </location>
</feature>
<dbReference type="AlphaFoldDB" id="D3Q257"/>
<proteinExistence type="predicted"/>
<evidence type="ECO:0000256" key="1">
    <source>
        <dbReference type="SAM" id="MobiDB-lite"/>
    </source>
</evidence>
<keyword evidence="4" id="KW-1185">Reference proteome</keyword>
<dbReference type="KEGG" id="sna:Snas_2234"/>
<protein>
    <recommendedName>
        <fullName evidence="5">DUF2752 domain-containing protein</fullName>
    </recommendedName>
</protein>
<organism evidence="3 4">
    <name type="scientific">Stackebrandtia nassauensis (strain DSM 44728 / CIP 108903 / NRRL B-16338 / NBRC 102104 / LLR-40K-21)</name>
    <dbReference type="NCBI Taxonomy" id="446470"/>
    <lineage>
        <taxon>Bacteria</taxon>
        <taxon>Bacillati</taxon>
        <taxon>Actinomycetota</taxon>
        <taxon>Actinomycetes</taxon>
        <taxon>Glycomycetales</taxon>
        <taxon>Glycomycetaceae</taxon>
        <taxon>Stackebrandtia</taxon>
    </lineage>
</organism>
<gene>
    <name evidence="3" type="ordered locus">Snas_2234</name>
</gene>
<accession>D3Q257</accession>
<dbReference type="OrthoDB" id="5966662at2"/>
<feature type="compositionally biased region" description="Basic and acidic residues" evidence="1">
    <location>
        <begin position="14"/>
        <end position="25"/>
    </location>
</feature>
<feature type="transmembrane region" description="Helical" evidence="2">
    <location>
        <begin position="89"/>
        <end position="108"/>
    </location>
</feature>
<feature type="transmembrane region" description="Helical" evidence="2">
    <location>
        <begin position="190"/>
        <end position="208"/>
    </location>
</feature>
<evidence type="ECO:0000313" key="3">
    <source>
        <dbReference type="EMBL" id="ADD41924.1"/>
    </source>
</evidence>
<dbReference type="eggNOG" id="ENOG5033408">
    <property type="taxonomic scope" value="Bacteria"/>
</dbReference>
<feature type="region of interest" description="Disordered" evidence="1">
    <location>
        <begin position="1"/>
        <end position="70"/>
    </location>
</feature>
<dbReference type="HOGENOM" id="CLU_098258_1_1_11"/>
<dbReference type="Proteomes" id="UP000000844">
    <property type="component" value="Chromosome"/>
</dbReference>
<dbReference type="Pfam" id="PF10825">
    <property type="entry name" value="DUF2752"/>
    <property type="match status" value="1"/>
</dbReference>
<dbReference type="InterPro" id="IPR021215">
    <property type="entry name" value="DUF2752"/>
</dbReference>
<dbReference type="RefSeq" id="WP_013017495.1">
    <property type="nucleotide sequence ID" value="NC_013947.1"/>
</dbReference>
<keyword evidence="2" id="KW-0812">Transmembrane</keyword>
<evidence type="ECO:0000313" key="4">
    <source>
        <dbReference type="Proteomes" id="UP000000844"/>
    </source>
</evidence>